<dbReference type="Pfam" id="PF16037">
    <property type="entry name" value="DUF4790"/>
    <property type="match status" value="1"/>
</dbReference>
<evidence type="ECO:0000313" key="3">
    <source>
        <dbReference type="Proteomes" id="UP001153737"/>
    </source>
</evidence>
<organism evidence="2 3">
    <name type="scientific">Phaedon cochleariae</name>
    <name type="common">Mustard beetle</name>
    <dbReference type="NCBI Taxonomy" id="80249"/>
    <lineage>
        <taxon>Eukaryota</taxon>
        <taxon>Metazoa</taxon>
        <taxon>Ecdysozoa</taxon>
        <taxon>Arthropoda</taxon>
        <taxon>Hexapoda</taxon>
        <taxon>Insecta</taxon>
        <taxon>Pterygota</taxon>
        <taxon>Neoptera</taxon>
        <taxon>Endopterygota</taxon>
        <taxon>Coleoptera</taxon>
        <taxon>Polyphaga</taxon>
        <taxon>Cucujiformia</taxon>
        <taxon>Chrysomeloidea</taxon>
        <taxon>Chrysomelidae</taxon>
        <taxon>Chrysomelinae</taxon>
        <taxon>Chrysomelini</taxon>
        <taxon>Phaedon</taxon>
    </lineage>
</organism>
<accession>A0A9N9SQ39</accession>
<keyword evidence="3" id="KW-1185">Reference proteome</keyword>
<dbReference type="EMBL" id="OU896715">
    <property type="protein sequence ID" value="CAG9825346.1"/>
    <property type="molecule type" value="Genomic_DNA"/>
</dbReference>
<protein>
    <submittedName>
        <fullName evidence="2">Uncharacterized protein</fullName>
    </submittedName>
</protein>
<dbReference type="AlphaFoldDB" id="A0A9N9SQ39"/>
<evidence type="ECO:0000313" key="2">
    <source>
        <dbReference type="EMBL" id="CAG9825346.1"/>
    </source>
</evidence>
<evidence type="ECO:0000256" key="1">
    <source>
        <dbReference type="SAM" id="MobiDB-lite"/>
    </source>
</evidence>
<reference evidence="2" key="1">
    <citation type="submission" date="2022-01" db="EMBL/GenBank/DDBJ databases">
        <authorList>
            <person name="King R."/>
        </authorList>
    </citation>
    <scope>NUCLEOTIDE SEQUENCE</scope>
</reference>
<sequence length="111" mass="13197">MSDSRFIPTEPEQPKPFQLNINDSNDPSYSRLTLPYRVICRQRYRRAGVQQRSQFIKEIKDHELLQTKALDGVRIHREFCNAVIAPPRAEEIIRLTEKQKMKIEEILARKY</sequence>
<reference evidence="2" key="2">
    <citation type="submission" date="2022-10" db="EMBL/GenBank/DDBJ databases">
        <authorList>
            <consortium name="ENA_rothamsted_submissions"/>
            <consortium name="culmorum"/>
            <person name="King R."/>
        </authorList>
    </citation>
    <scope>NUCLEOTIDE SEQUENCE</scope>
</reference>
<gene>
    <name evidence="2" type="ORF">PHAECO_LOCUS12572</name>
</gene>
<dbReference type="OrthoDB" id="7675754at2759"/>
<dbReference type="InterPro" id="IPR032004">
    <property type="entry name" value="DUF4790"/>
</dbReference>
<proteinExistence type="predicted"/>
<feature type="region of interest" description="Disordered" evidence="1">
    <location>
        <begin position="1"/>
        <end position="24"/>
    </location>
</feature>
<name>A0A9N9SQ39_PHACE</name>
<dbReference type="Proteomes" id="UP001153737">
    <property type="component" value="Chromosome 9"/>
</dbReference>